<dbReference type="SUPFAM" id="SSF57903">
    <property type="entry name" value="FYVE/PHD zinc finger"/>
    <property type="match status" value="1"/>
</dbReference>
<feature type="compositionally biased region" description="Polar residues" evidence="1">
    <location>
        <begin position="220"/>
        <end position="231"/>
    </location>
</feature>
<reference evidence="3" key="1">
    <citation type="journal article" date="2005" name="Biochem. Biophys. Res. Commun.">
        <title>Identification of 18 new transcribed retrotransposons in Schistosoma mansoni.</title>
        <authorList>
            <person name="DeMarco R."/>
            <person name="Machado A.A."/>
            <person name="Bisson-Filho A.W."/>
            <person name="Verjovski-Almeida S."/>
        </authorList>
    </citation>
    <scope>NUCLEOTIDE SEQUENCE</scope>
</reference>
<protein>
    <recommendedName>
        <fullName evidence="4">PHD-type domain-containing protein</fullName>
    </recommendedName>
</protein>
<dbReference type="AlphaFoldDB" id="Q4QQE3"/>
<dbReference type="Gene3D" id="3.30.40.10">
    <property type="entry name" value="Zinc/RING finger domain, C3HC4 (zinc finger)"/>
    <property type="match status" value="1"/>
</dbReference>
<organism evidence="3">
    <name type="scientific">Schistosoma mansoni</name>
    <name type="common">Blood fluke</name>
    <dbReference type="NCBI Taxonomy" id="6183"/>
    <lineage>
        <taxon>Eukaryota</taxon>
        <taxon>Metazoa</taxon>
        <taxon>Spiralia</taxon>
        <taxon>Lophotrochozoa</taxon>
        <taxon>Platyhelminthes</taxon>
        <taxon>Trematoda</taxon>
        <taxon>Digenea</taxon>
        <taxon>Strigeidida</taxon>
        <taxon>Schistosomatoidea</taxon>
        <taxon>Schistosomatidae</taxon>
        <taxon>Schistosoma</taxon>
    </lineage>
</organism>
<dbReference type="EMBL" id="BN000797">
    <property type="protein sequence ID" value="CAJ00241.1"/>
    <property type="molecule type" value="mRNA"/>
</dbReference>
<keyword evidence="2" id="KW-0472">Membrane</keyword>
<evidence type="ECO:0000256" key="1">
    <source>
        <dbReference type="SAM" id="MobiDB-lite"/>
    </source>
</evidence>
<keyword evidence="2" id="KW-1133">Transmembrane helix</keyword>
<accession>Q4QQE3</accession>
<proteinExistence type="evidence at transcript level"/>
<sequence>MKTLSLGPFLCIYSDACAIIVIILFFKPNLITMVGSSFKCGQPNCLFPVDEGMQCDECKKWYHKMCTRLSPAAYKRCSKPNSHWLCMFCCTNKTTLIQEAMSLLALACKKKDSGCANNASTDSEDCVSVVSAVTKRAEQPTLINDEVKLPLQPTRSKSPHGIDMSNHVSLVEIEDPDKTVTVPNSPNAAVLNDQKWTAVKRKRKGKKANDKAHLVDKPLRNSQSESLNALSHSDRTADHHPSATERNLISSNIIVSKLPESNDPDPKVRHTHDLERLGEYIRSILPDNTKGVQVKKLVRIGKRADDSVLPRPCRLLKVILGSEKQRNLLLSNARSHDNSDIRMRPDVSLEDRIKRKTALAELETRRQNGEENLRLVGFRIVRSWKRMLPRPVWIGRSP</sequence>
<dbReference type="InterPro" id="IPR013083">
    <property type="entry name" value="Znf_RING/FYVE/PHD"/>
</dbReference>
<name>Q4QQE3_SCHMA</name>
<feature type="transmembrane region" description="Helical" evidence="2">
    <location>
        <begin position="6"/>
        <end position="26"/>
    </location>
</feature>
<dbReference type="InterPro" id="IPR011011">
    <property type="entry name" value="Znf_FYVE_PHD"/>
</dbReference>
<evidence type="ECO:0000256" key="2">
    <source>
        <dbReference type="SAM" id="Phobius"/>
    </source>
</evidence>
<feature type="region of interest" description="Disordered" evidence="1">
    <location>
        <begin position="197"/>
        <end position="245"/>
    </location>
</feature>
<evidence type="ECO:0008006" key="4">
    <source>
        <dbReference type="Google" id="ProtNLM"/>
    </source>
</evidence>
<evidence type="ECO:0000313" key="3">
    <source>
        <dbReference type="EMBL" id="CAJ00241.1"/>
    </source>
</evidence>
<feature type="compositionally biased region" description="Basic and acidic residues" evidence="1">
    <location>
        <begin position="207"/>
        <end position="219"/>
    </location>
</feature>
<feature type="compositionally biased region" description="Basic and acidic residues" evidence="1">
    <location>
        <begin position="232"/>
        <end position="243"/>
    </location>
</feature>
<keyword evidence="2" id="KW-0812">Transmembrane</keyword>